<accession>A0A931CPS2</accession>
<dbReference type="AlphaFoldDB" id="A0A931CPS2"/>
<feature type="domain" description="N-acetyltransferase" evidence="2">
    <location>
        <begin position="196"/>
        <end position="284"/>
    </location>
</feature>
<comment type="caution">
    <text evidence="3">The sequence shown here is derived from an EMBL/GenBank/DDBJ whole genome shotgun (WGS) entry which is preliminary data.</text>
</comment>
<feature type="region of interest" description="Disordered" evidence="1">
    <location>
        <begin position="307"/>
        <end position="334"/>
    </location>
</feature>
<reference evidence="3" key="1">
    <citation type="submission" date="2020-07" db="EMBL/GenBank/DDBJ databases">
        <title>Severe corrosion of carbon steel in oil field produced water can be linked to methanogenic archaea containing a special type of NiFe hydrogenase.</title>
        <authorList>
            <person name="Lahme S."/>
            <person name="Mand J."/>
            <person name="Longwell J."/>
            <person name="Smith R."/>
            <person name="Enning D."/>
        </authorList>
    </citation>
    <scope>NUCLEOTIDE SEQUENCE</scope>
    <source>
        <strain evidence="3">MIC098Bin6</strain>
    </source>
</reference>
<dbReference type="SUPFAM" id="SSF55729">
    <property type="entry name" value="Acyl-CoA N-acyltransferases (Nat)"/>
    <property type="match status" value="1"/>
</dbReference>
<sequence>MKTIPGSVTVRLDTPLPSDLPDMLADWPEKGLKMIRWQSPGNLMSLPAEQMWQAAKKGIWNHVSGPDLFDNGSETVPLRYILTHPHVVHSFDLPRDRAHLPAMSHAYDKIDPLPGIPFWQILSGPDAILSYLARYPASYLVHLRWHNHTRIILGNDVVFYFEPPSALSPQFLDHVCAMVIAGGSVDATHVRSNLENAFLIGYAMENQKMVGCSCLKRPRAALIQRLKKATGLDFSGCVERGYTSVRPEYRSLGVGRRLLEGLTARAGKYKIFAIIDEDNLATQKIARWNNTRKITTYFSEKTNKPMGIWMPAHMRPPEKETGSDSEQSHGENIQ</sequence>
<gene>
    <name evidence="3" type="ORF">H0S81_01295</name>
</gene>
<evidence type="ECO:0000313" key="4">
    <source>
        <dbReference type="Proteomes" id="UP000706172"/>
    </source>
</evidence>
<feature type="compositionally biased region" description="Basic and acidic residues" evidence="1">
    <location>
        <begin position="315"/>
        <end position="334"/>
    </location>
</feature>
<dbReference type="InterPro" id="IPR000182">
    <property type="entry name" value="GNAT_dom"/>
</dbReference>
<proteinExistence type="predicted"/>
<dbReference type="Gene3D" id="3.40.630.30">
    <property type="match status" value="1"/>
</dbReference>
<dbReference type="Proteomes" id="UP000706172">
    <property type="component" value="Unassembled WGS sequence"/>
</dbReference>
<dbReference type="CDD" id="cd04301">
    <property type="entry name" value="NAT_SF"/>
    <property type="match status" value="1"/>
</dbReference>
<dbReference type="GO" id="GO:0016747">
    <property type="term" value="F:acyltransferase activity, transferring groups other than amino-acyl groups"/>
    <property type="evidence" value="ECO:0007669"/>
    <property type="project" value="InterPro"/>
</dbReference>
<dbReference type="InterPro" id="IPR016181">
    <property type="entry name" value="Acyl_CoA_acyltransferase"/>
</dbReference>
<dbReference type="Pfam" id="PF00583">
    <property type="entry name" value="Acetyltransf_1"/>
    <property type="match status" value="1"/>
</dbReference>
<protein>
    <submittedName>
        <fullName evidence="3">GNAT family N-acetyltransferase</fullName>
    </submittedName>
</protein>
<evidence type="ECO:0000313" key="3">
    <source>
        <dbReference type="EMBL" id="MBG0778553.1"/>
    </source>
</evidence>
<evidence type="ECO:0000259" key="2">
    <source>
        <dbReference type="Pfam" id="PF00583"/>
    </source>
</evidence>
<name>A0A931CPS2_9BACT</name>
<dbReference type="EMBL" id="JACCQK010000048">
    <property type="protein sequence ID" value="MBG0778553.1"/>
    <property type="molecule type" value="Genomic_DNA"/>
</dbReference>
<organism evidence="3 4">
    <name type="scientific">Desulfotignum balticum</name>
    <dbReference type="NCBI Taxonomy" id="115781"/>
    <lineage>
        <taxon>Bacteria</taxon>
        <taxon>Pseudomonadati</taxon>
        <taxon>Thermodesulfobacteriota</taxon>
        <taxon>Desulfobacteria</taxon>
        <taxon>Desulfobacterales</taxon>
        <taxon>Desulfobacteraceae</taxon>
        <taxon>Desulfotignum</taxon>
    </lineage>
</organism>
<evidence type="ECO:0000256" key="1">
    <source>
        <dbReference type="SAM" id="MobiDB-lite"/>
    </source>
</evidence>